<dbReference type="InterPro" id="IPR010787">
    <property type="entry name" value="DUF1385"/>
</dbReference>
<name>A0AAW3JNU3_9FIRM</name>
<keyword evidence="3" id="KW-1185">Reference proteome</keyword>
<dbReference type="Proteomes" id="UP000050833">
    <property type="component" value="Unassembled WGS sequence"/>
</dbReference>
<evidence type="ECO:0000313" key="3">
    <source>
        <dbReference type="Proteomes" id="UP000050833"/>
    </source>
</evidence>
<organism evidence="2 3">
    <name type="scientific">Butyribacter intestini</name>
    <dbReference type="NCBI Taxonomy" id="1703332"/>
    <lineage>
        <taxon>Bacteria</taxon>
        <taxon>Bacillati</taxon>
        <taxon>Bacillota</taxon>
        <taxon>Clostridia</taxon>
        <taxon>Lachnospirales</taxon>
        <taxon>Lachnospiraceae</taxon>
        <taxon>Butyribacter</taxon>
    </lineage>
</organism>
<protein>
    <recommendedName>
        <fullName evidence="4">DUF1385 domain-containing protein</fullName>
    </recommendedName>
</protein>
<evidence type="ECO:0000313" key="2">
    <source>
        <dbReference type="EMBL" id="KQC84382.1"/>
    </source>
</evidence>
<keyword evidence="1" id="KW-0812">Transmembrane</keyword>
<comment type="caution">
    <text evidence="2">The sequence shown here is derived from an EMBL/GenBank/DDBJ whole genome shotgun (WGS) entry which is preliminary data.</text>
</comment>
<gene>
    <name evidence="2" type="ORF">APZ18_13850</name>
</gene>
<evidence type="ECO:0000256" key="1">
    <source>
        <dbReference type="SAM" id="Phobius"/>
    </source>
</evidence>
<feature type="transmembrane region" description="Helical" evidence="1">
    <location>
        <begin position="110"/>
        <end position="132"/>
    </location>
</feature>
<evidence type="ECO:0008006" key="4">
    <source>
        <dbReference type="Google" id="ProtNLM"/>
    </source>
</evidence>
<dbReference type="RefSeq" id="WP_055946021.1">
    <property type="nucleotide sequence ID" value="NZ_LLKB01000006.1"/>
</dbReference>
<proteinExistence type="predicted"/>
<reference evidence="2 3" key="1">
    <citation type="submission" date="2015-10" db="EMBL/GenBank/DDBJ databases">
        <title>Butyribacter intestini gen. nov., sp. nov., a butyric acid-producing bacterium of the family Lachnospiraceae isolated from the human faeces.</title>
        <authorList>
            <person name="Zou Y."/>
            <person name="Xue W."/>
            <person name="Luo G."/>
            <person name="Lv M."/>
        </authorList>
    </citation>
    <scope>NUCLEOTIDE SEQUENCE [LARGE SCALE GENOMIC DNA]</scope>
    <source>
        <strain evidence="2 3">TF01-11</strain>
    </source>
</reference>
<sequence length="311" mass="35290">MNKKSVVKPSGIGGQAVLEGVMMKNKDRYAVAVRKPDGEIEVEEGTCKSLRDKYFICDLPIIRGVVTFVESLVLGMKSLTDSSKYFEDEEDDAEEIDEDKKEKREKVETTFTVILSIILAVGIFMILPFFISELLKKVVASEKLLAVIEGVIRILLFIGYVFAISFVKDIKRVFMYHGAEHKTINCVEHMLPLTVENVKKQSREHKRCGTSFIFIVLFISIIFFIFIRVDNMWLKILCRILLVPVIAGVSYEFIRLAGKSENSIVNALSKPGMLIQKLTTKEPDDSMIEVAIASVEAVFDWKEFQKNKDAE</sequence>
<keyword evidence="1" id="KW-0472">Membrane</keyword>
<feature type="transmembrane region" description="Helical" evidence="1">
    <location>
        <begin position="233"/>
        <end position="254"/>
    </location>
</feature>
<feature type="transmembrane region" description="Helical" evidence="1">
    <location>
        <begin position="144"/>
        <end position="167"/>
    </location>
</feature>
<dbReference type="Pfam" id="PF07136">
    <property type="entry name" value="DUF1385"/>
    <property type="match status" value="1"/>
</dbReference>
<accession>A0AAW3JNU3</accession>
<dbReference type="PANTHER" id="PTHR42867:SF1">
    <property type="entry name" value="MEMBRANE PROTEIN-RELATED"/>
    <property type="match status" value="1"/>
</dbReference>
<dbReference type="PANTHER" id="PTHR42867">
    <property type="entry name" value="MEMBRANE PROTEIN-RELATED"/>
    <property type="match status" value="1"/>
</dbReference>
<dbReference type="EMBL" id="LLKB01000006">
    <property type="protein sequence ID" value="KQC84382.1"/>
    <property type="molecule type" value="Genomic_DNA"/>
</dbReference>
<dbReference type="AlphaFoldDB" id="A0AAW3JNU3"/>
<feature type="transmembrane region" description="Helical" evidence="1">
    <location>
        <begin position="208"/>
        <end position="227"/>
    </location>
</feature>
<keyword evidence="1" id="KW-1133">Transmembrane helix</keyword>